<feature type="compositionally biased region" description="Low complexity" evidence="3">
    <location>
        <begin position="103"/>
        <end position="114"/>
    </location>
</feature>
<evidence type="ECO:0000256" key="1">
    <source>
        <dbReference type="ARBA" id="ARBA00022723"/>
    </source>
</evidence>
<dbReference type="PROSITE" id="PS50048">
    <property type="entry name" value="ZN2_CY6_FUNGAL_2"/>
    <property type="match status" value="1"/>
</dbReference>
<feature type="region of interest" description="Disordered" evidence="3">
    <location>
        <begin position="78"/>
        <end position="114"/>
    </location>
</feature>
<dbReference type="InterPro" id="IPR036864">
    <property type="entry name" value="Zn2-C6_fun-type_DNA-bd_sf"/>
</dbReference>
<keyword evidence="1" id="KW-0479">Metal-binding</keyword>
<comment type="caution">
    <text evidence="5">The sequence shown here is derived from an EMBL/GenBank/DDBJ whole genome shotgun (WGS) entry which is preliminary data.</text>
</comment>
<dbReference type="InterPro" id="IPR050335">
    <property type="entry name" value="ERT1_acuK_gluconeogen_tf"/>
</dbReference>
<evidence type="ECO:0000313" key="6">
    <source>
        <dbReference type="Proteomes" id="UP001304243"/>
    </source>
</evidence>
<feature type="domain" description="Zn(2)-C6 fungal-type" evidence="4">
    <location>
        <begin position="42"/>
        <end position="73"/>
    </location>
</feature>
<dbReference type="GeneID" id="89948747"/>
<organism evidence="5 6">
    <name type="scientific">Mucor velutinosus</name>
    <dbReference type="NCBI Taxonomy" id="708070"/>
    <lineage>
        <taxon>Eukaryota</taxon>
        <taxon>Fungi</taxon>
        <taxon>Fungi incertae sedis</taxon>
        <taxon>Mucoromycota</taxon>
        <taxon>Mucoromycotina</taxon>
        <taxon>Mucoromycetes</taxon>
        <taxon>Mucorales</taxon>
        <taxon>Mucorineae</taxon>
        <taxon>Mucoraceae</taxon>
        <taxon>Mucor</taxon>
    </lineage>
</organism>
<dbReference type="PANTHER" id="PTHR47659:SF7">
    <property type="entry name" value="FUNGAL TRANSCRIPTIONAL REGULATORY PROTEIN, N-TERMINAL DOMAIN-CONTAINING PROTEIN"/>
    <property type="match status" value="1"/>
</dbReference>
<name>A0AAN7D9Z3_9FUNG</name>
<feature type="region of interest" description="Disordered" evidence="3">
    <location>
        <begin position="203"/>
        <end position="256"/>
    </location>
</feature>
<feature type="region of interest" description="Disordered" evidence="3">
    <location>
        <begin position="268"/>
        <end position="295"/>
    </location>
</feature>
<dbReference type="EMBL" id="JASEJX010000033">
    <property type="protein sequence ID" value="KAK4510630.1"/>
    <property type="molecule type" value="Genomic_DNA"/>
</dbReference>
<feature type="compositionally biased region" description="Basic and acidic residues" evidence="3">
    <location>
        <begin position="246"/>
        <end position="255"/>
    </location>
</feature>
<reference evidence="5 6" key="1">
    <citation type="submission" date="2022-11" db="EMBL/GenBank/DDBJ databases">
        <title>Mucor velutinosus strain NIH1002 WGS.</title>
        <authorList>
            <person name="Subramanian P."/>
            <person name="Mullikin J.C."/>
            <person name="Segre J.A."/>
            <person name="Zelazny A.M."/>
        </authorList>
    </citation>
    <scope>NUCLEOTIDE SEQUENCE [LARGE SCALE GENOMIC DNA]</scope>
    <source>
        <strain evidence="5 6">NIH1002</strain>
    </source>
</reference>
<dbReference type="GO" id="GO:0000981">
    <property type="term" value="F:DNA-binding transcription factor activity, RNA polymerase II-specific"/>
    <property type="evidence" value="ECO:0007669"/>
    <property type="project" value="InterPro"/>
</dbReference>
<dbReference type="PANTHER" id="PTHR47659">
    <property type="entry name" value="ZN(II)2CYS6 TRANSCRIPTION FACTOR (EUROFUNG)-RELATED"/>
    <property type="match status" value="1"/>
</dbReference>
<dbReference type="Proteomes" id="UP001304243">
    <property type="component" value="Unassembled WGS sequence"/>
</dbReference>
<feature type="compositionally biased region" description="Basic residues" evidence="3">
    <location>
        <begin position="78"/>
        <end position="93"/>
    </location>
</feature>
<feature type="compositionally biased region" description="Low complexity" evidence="3">
    <location>
        <begin position="203"/>
        <end position="215"/>
    </location>
</feature>
<gene>
    <name evidence="5" type="ORF">ATC70_005061</name>
</gene>
<evidence type="ECO:0000256" key="2">
    <source>
        <dbReference type="ARBA" id="ARBA00023242"/>
    </source>
</evidence>
<feature type="compositionally biased region" description="Low complexity" evidence="3">
    <location>
        <begin position="232"/>
        <end position="245"/>
    </location>
</feature>
<dbReference type="AlphaFoldDB" id="A0AAN7D9Z3"/>
<dbReference type="SMART" id="SM00066">
    <property type="entry name" value="GAL4"/>
    <property type="match status" value="1"/>
</dbReference>
<evidence type="ECO:0000256" key="3">
    <source>
        <dbReference type="SAM" id="MobiDB-lite"/>
    </source>
</evidence>
<accession>A0AAN7D9Z3</accession>
<evidence type="ECO:0000313" key="5">
    <source>
        <dbReference type="EMBL" id="KAK4510630.1"/>
    </source>
</evidence>
<protein>
    <recommendedName>
        <fullName evidence="4">Zn(2)-C6 fungal-type domain-containing protein</fullName>
    </recommendedName>
</protein>
<keyword evidence="2" id="KW-0539">Nucleus</keyword>
<dbReference type="InterPro" id="IPR001138">
    <property type="entry name" value="Zn2Cys6_DnaBD"/>
</dbReference>
<dbReference type="GO" id="GO:0008270">
    <property type="term" value="F:zinc ion binding"/>
    <property type="evidence" value="ECO:0007669"/>
    <property type="project" value="InterPro"/>
</dbReference>
<keyword evidence="6" id="KW-1185">Reference proteome</keyword>
<dbReference type="RefSeq" id="XP_064677296.1">
    <property type="nucleotide sequence ID" value="XM_064824360.1"/>
</dbReference>
<dbReference type="SUPFAM" id="SSF57701">
    <property type="entry name" value="Zn2/Cys6 DNA-binding domain"/>
    <property type="match status" value="1"/>
</dbReference>
<proteinExistence type="predicted"/>
<dbReference type="CDD" id="cd00067">
    <property type="entry name" value="GAL4"/>
    <property type="match status" value="1"/>
</dbReference>
<sequence>MTVPTPTPILANNANVVATLNQPTGLPRPAEAPPKRNQVKNACTNCQKACKKCDDARPCPRCEKYGIADSCVNSVRKERKKGIKRGPYKRRQKNIGEEKPKEQQQQQEQQQQTPIYQAPATQPPTVSATANVVPTAATVAPDFGYPTQLSQYASSYESYGYATVYNTDGTSKEIVPGQYVLPVYSAYPAPILVNGNTTAQASTAGEATATTSDASGKPDASECAKNQPLTPVPSTSNSSGTTSPSETHDEDERFTRLTQLCTAALRENKEAKEKAQACAGGGEQNAETLVKEEPQ</sequence>
<evidence type="ECO:0000259" key="4">
    <source>
        <dbReference type="PROSITE" id="PS50048"/>
    </source>
</evidence>